<evidence type="ECO:0000256" key="1">
    <source>
        <dbReference type="ARBA" id="ARBA00023002"/>
    </source>
</evidence>
<evidence type="ECO:0000313" key="4">
    <source>
        <dbReference type="EMBL" id="KVX02935.1"/>
    </source>
</evidence>
<dbReference type="PANTHER" id="PTHR43333">
    <property type="entry name" value="2-HACID_DH_C DOMAIN-CONTAINING PROTEIN"/>
    <property type="match status" value="1"/>
</dbReference>
<dbReference type="Proteomes" id="UP000055702">
    <property type="component" value="Unassembled WGS sequence"/>
</dbReference>
<dbReference type="InterPro" id="IPR036291">
    <property type="entry name" value="NAD(P)-bd_dom_sf"/>
</dbReference>
<keyword evidence="2" id="KW-0520">NAD</keyword>
<organism evidence="4">
    <name type="scientific">Shewanella frigidimarina</name>
    <dbReference type="NCBI Taxonomy" id="56812"/>
    <lineage>
        <taxon>Bacteria</taxon>
        <taxon>Pseudomonadati</taxon>
        <taxon>Pseudomonadota</taxon>
        <taxon>Gammaproteobacteria</taxon>
        <taxon>Alteromonadales</taxon>
        <taxon>Shewanellaceae</taxon>
        <taxon>Shewanella</taxon>
    </lineage>
</organism>
<gene>
    <name evidence="4" type="ORF">AWJ07_11560</name>
</gene>
<dbReference type="InterPro" id="IPR006140">
    <property type="entry name" value="D-isomer_DH_NAD-bd"/>
</dbReference>
<dbReference type="PANTHER" id="PTHR43333:SF1">
    <property type="entry name" value="D-ISOMER SPECIFIC 2-HYDROXYACID DEHYDROGENASE NAD-BINDING DOMAIN-CONTAINING PROTEIN"/>
    <property type="match status" value="1"/>
</dbReference>
<dbReference type="GO" id="GO:0051287">
    <property type="term" value="F:NAD binding"/>
    <property type="evidence" value="ECO:0007669"/>
    <property type="project" value="InterPro"/>
</dbReference>
<dbReference type="FunFam" id="3.40.50.720:FF:000363">
    <property type="entry name" value="D-isomer specific 2-hydroxyacid dehydrogenase"/>
    <property type="match status" value="1"/>
</dbReference>
<dbReference type="RefSeq" id="WP_059744632.1">
    <property type="nucleotide sequence ID" value="NZ_LRDC01000002.1"/>
</dbReference>
<dbReference type="Pfam" id="PF02826">
    <property type="entry name" value="2-Hacid_dh_C"/>
    <property type="match status" value="1"/>
</dbReference>
<dbReference type="GO" id="GO:0016491">
    <property type="term" value="F:oxidoreductase activity"/>
    <property type="evidence" value="ECO:0007669"/>
    <property type="project" value="UniProtKB-KW"/>
</dbReference>
<dbReference type="AlphaFoldDB" id="A0A119D0H2"/>
<feature type="domain" description="D-isomer specific 2-hydroxyacid dehydrogenase NAD-binding" evidence="3">
    <location>
        <begin position="110"/>
        <end position="282"/>
    </location>
</feature>
<name>A0A119D0H2_SHEFR</name>
<evidence type="ECO:0000259" key="3">
    <source>
        <dbReference type="Pfam" id="PF02826"/>
    </source>
</evidence>
<evidence type="ECO:0000313" key="5">
    <source>
        <dbReference type="Proteomes" id="UP000055702"/>
    </source>
</evidence>
<sequence length="317" mass="35560">MAHKLLLLTRENDRYRQLLTTLCLPNLEIVDDLMVDDSGHYTGGNISDADIWLAEPHLAASLLPHVPSPKWLQSTFAGVDALMHMSLPHDYLLTNIRGVFGPLMSEYVFGYLLSHYRHHNVYTQQQQQQRWLAGSYGTLQGAQLLILGTGSIAQHLAKTAHHFGMTVSGLNRKGGHVSEFDSIDTMDKLADYLPLADVIVSVLPSTPQTKHILNAANLTLLKADAMLFNIGRGSTIELEALQAELTLQPQRQAILDVFEQEPFPADHPLWHYDNVTITPHIAAPSFPEQVIQVFSHNYQLWQQSKPLQYVVDVKQGY</sequence>
<dbReference type="CDD" id="cd05300">
    <property type="entry name" value="2-Hacid_dh_1"/>
    <property type="match status" value="1"/>
</dbReference>
<dbReference type="EMBL" id="LRDC01000002">
    <property type="protein sequence ID" value="KVX02935.1"/>
    <property type="molecule type" value="Genomic_DNA"/>
</dbReference>
<keyword evidence="1" id="KW-0560">Oxidoreductase</keyword>
<evidence type="ECO:0000256" key="2">
    <source>
        <dbReference type="ARBA" id="ARBA00023027"/>
    </source>
</evidence>
<reference evidence="4 5" key="1">
    <citation type="submission" date="2016-01" db="EMBL/GenBank/DDBJ databases">
        <title>Draft genome of the antarctic isolate Shewanella frigidimarina Ag06-30.</title>
        <authorList>
            <person name="Parmeciano Di Noto G."/>
            <person name="Vazquez S."/>
            <person name="Mac Cormack W."/>
            <person name="Iriarte A."/>
            <person name="Quiroga C."/>
        </authorList>
    </citation>
    <scope>NUCLEOTIDE SEQUENCE [LARGE SCALE GENOMIC DNA]</scope>
    <source>
        <strain evidence="4 5">Ag06-30</strain>
    </source>
</reference>
<proteinExistence type="predicted"/>
<accession>A0A119D0H2</accession>
<dbReference type="SUPFAM" id="SSF51735">
    <property type="entry name" value="NAD(P)-binding Rossmann-fold domains"/>
    <property type="match status" value="1"/>
</dbReference>
<protein>
    <submittedName>
        <fullName evidence="4">Dihydrofolate reductase</fullName>
    </submittedName>
</protein>
<dbReference type="Gene3D" id="3.40.50.720">
    <property type="entry name" value="NAD(P)-binding Rossmann-like Domain"/>
    <property type="match status" value="2"/>
</dbReference>
<comment type="caution">
    <text evidence="4">The sequence shown here is derived from an EMBL/GenBank/DDBJ whole genome shotgun (WGS) entry which is preliminary data.</text>
</comment>